<protein>
    <submittedName>
        <fullName evidence="5">Oxidoreductase</fullName>
    </submittedName>
</protein>
<feature type="region of interest" description="Disordered" evidence="4">
    <location>
        <begin position="1"/>
        <end position="37"/>
    </location>
</feature>
<reference evidence="5 6" key="1">
    <citation type="submission" date="2013-03" db="EMBL/GenBank/DDBJ databases">
        <title>The Genome Sequence of Exophiala aquamarina CBS 119918.</title>
        <authorList>
            <consortium name="The Broad Institute Genomics Platform"/>
            <person name="Cuomo C."/>
            <person name="de Hoog S."/>
            <person name="Gorbushina A."/>
            <person name="Walker B."/>
            <person name="Young S.K."/>
            <person name="Zeng Q."/>
            <person name="Gargeya S."/>
            <person name="Fitzgerald M."/>
            <person name="Haas B."/>
            <person name="Abouelleil A."/>
            <person name="Allen A.W."/>
            <person name="Alvarado L."/>
            <person name="Arachchi H.M."/>
            <person name="Berlin A.M."/>
            <person name="Chapman S.B."/>
            <person name="Gainer-Dewar J."/>
            <person name="Goldberg J."/>
            <person name="Griggs A."/>
            <person name="Gujja S."/>
            <person name="Hansen M."/>
            <person name="Howarth C."/>
            <person name="Imamovic A."/>
            <person name="Ireland A."/>
            <person name="Larimer J."/>
            <person name="McCowan C."/>
            <person name="Murphy C."/>
            <person name="Pearson M."/>
            <person name="Poon T.W."/>
            <person name="Priest M."/>
            <person name="Roberts A."/>
            <person name="Saif S."/>
            <person name="Shea T."/>
            <person name="Sisk P."/>
            <person name="Sykes S."/>
            <person name="Wortman J."/>
            <person name="Nusbaum C."/>
            <person name="Birren B."/>
        </authorList>
    </citation>
    <scope>NUCLEOTIDE SEQUENCE [LARGE SCALE GENOMIC DNA]</scope>
    <source>
        <strain evidence="5 6">CBS 119918</strain>
    </source>
</reference>
<evidence type="ECO:0000256" key="2">
    <source>
        <dbReference type="ARBA" id="ARBA00022857"/>
    </source>
</evidence>
<feature type="region of interest" description="Disordered" evidence="4">
    <location>
        <begin position="244"/>
        <end position="266"/>
    </location>
</feature>
<dbReference type="PROSITE" id="PS00061">
    <property type="entry name" value="ADH_SHORT"/>
    <property type="match status" value="1"/>
</dbReference>
<keyword evidence="6" id="KW-1185">Reference proteome</keyword>
<dbReference type="AlphaFoldDB" id="A0A072P840"/>
<dbReference type="OrthoDB" id="47007at2759"/>
<proteinExistence type="inferred from homology"/>
<dbReference type="PANTHER" id="PTHR48107:SF16">
    <property type="entry name" value="NADPH-DEPENDENT ALDEHYDE REDUCTASE 1, CHLOROPLASTIC"/>
    <property type="match status" value="1"/>
</dbReference>
<evidence type="ECO:0000313" key="6">
    <source>
        <dbReference type="Proteomes" id="UP000027920"/>
    </source>
</evidence>
<feature type="compositionally biased region" description="Basic and acidic residues" evidence="4">
    <location>
        <begin position="1"/>
        <end position="10"/>
    </location>
</feature>
<evidence type="ECO:0000313" key="5">
    <source>
        <dbReference type="EMBL" id="KEF55897.1"/>
    </source>
</evidence>
<dbReference type="InterPro" id="IPR020904">
    <property type="entry name" value="Sc_DH/Rdtase_CS"/>
</dbReference>
<evidence type="ECO:0000256" key="1">
    <source>
        <dbReference type="ARBA" id="ARBA00006484"/>
    </source>
</evidence>
<dbReference type="PRINTS" id="PR00080">
    <property type="entry name" value="SDRFAMILY"/>
</dbReference>
<dbReference type="PANTHER" id="PTHR48107">
    <property type="entry name" value="NADPH-DEPENDENT ALDEHYDE REDUCTASE-LIKE PROTEIN, CHLOROPLASTIC-RELATED"/>
    <property type="match status" value="1"/>
</dbReference>
<dbReference type="InterPro" id="IPR002347">
    <property type="entry name" value="SDR_fam"/>
</dbReference>
<dbReference type="HOGENOM" id="CLU_010194_4_3_1"/>
<sequence length="297" mass="32035">MSAHGGEEGHFQPIKEAQEQSLPGSEDELKPTSESTKLEGAKGFVEYIPAGKLKGKKALITGGDSGIGRSVAVHFAREGADVSIVFLQEEQKDAEETKKLVEREGKECQLIAGSLVEEETCRDAVKKHVDKFGEINILVNNAGKQSMCKDFAEIDLIVVEDIFRSNILAIFAITKYAIPHMKKGSSIINTTSTVAFRGTASMVDYSSTKGAIVSFTRSLAKNLMPKGIRVNAVAPGPVHTPLQPASRPAEQMKGFGSESQIGRPGQPSEIAPSFVFLASKDSELYYGQILHAYPHGD</sequence>
<dbReference type="Pfam" id="PF13561">
    <property type="entry name" value="adh_short_C2"/>
    <property type="match status" value="1"/>
</dbReference>
<organism evidence="5 6">
    <name type="scientific">Exophiala aquamarina CBS 119918</name>
    <dbReference type="NCBI Taxonomy" id="1182545"/>
    <lineage>
        <taxon>Eukaryota</taxon>
        <taxon>Fungi</taxon>
        <taxon>Dikarya</taxon>
        <taxon>Ascomycota</taxon>
        <taxon>Pezizomycotina</taxon>
        <taxon>Eurotiomycetes</taxon>
        <taxon>Chaetothyriomycetidae</taxon>
        <taxon>Chaetothyriales</taxon>
        <taxon>Herpotrichiellaceae</taxon>
        <taxon>Exophiala</taxon>
    </lineage>
</organism>
<dbReference type="PRINTS" id="PR00081">
    <property type="entry name" value="GDHRDH"/>
</dbReference>
<gene>
    <name evidence="5" type="ORF">A1O9_07477</name>
</gene>
<keyword evidence="2" id="KW-0521">NADP</keyword>
<dbReference type="FunFam" id="3.40.50.720:FF:000084">
    <property type="entry name" value="Short-chain dehydrogenase reductase"/>
    <property type="match status" value="1"/>
</dbReference>
<dbReference type="STRING" id="1182545.A0A072P840"/>
<dbReference type="SUPFAM" id="SSF51735">
    <property type="entry name" value="NAD(P)-binding Rossmann-fold domains"/>
    <property type="match status" value="1"/>
</dbReference>
<dbReference type="GO" id="GO:0016614">
    <property type="term" value="F:oxidoreductase activity, acting on CH-OH group of donors"/>
    <property type="evidence" value="ECO:0007669"/>
    <property type="project" value="UniProtKB-ARBA"/>
</dbReference>
<dbReference type="EMBL" id="AMGV01000006">
    <property type="protein sequence ID" value="KEF55897.1"/>
    <property type="molecule type" value="Genomic_DNA"/>
</dbReference>
<name>A0A072P840_9EURO</name>
<evidence type="ECO:0000256" key="3">
    <source>
        <dbReference type="ARBA" id="ARBA00023002"/>
    </source>
</evidence>
<dbReference type="VEuPathDB" id="FungiDB:A1O9_07477"/>
<dbReference type="Proteomes" id="UP000027920">
    <property type="component" value="Unassembled WGS sequence"/>
</dbReference>
<comment type="similarity">
    <text evidence="1">Belongs to the short-chain dehydrogenases/reductases (SDR) family.</text>
</comment>
<dbReference type="Gene3D" id="3.40.50.720">
    <property type="entry name" value="NAD(P)-binding Rossmann-like Domain"/>
    <property type="match status" value="1"/>
</dbReference>
<evidence type="ECO:0000256" key="4">
    <source>
        <dbReference type="SAM" id="MobiDB-lite"/>
    </source>
</evidence>
<keyword evidence="3" id="KW-0560">Oxidoreductase</keyword>
<dbReference type="InterPro" id="IPR036291">
    <property type="entry name" value="NAD(P)-bd_dom_sf"/>
</dbReference>
<accession>A0A072P840</accession>
<comment type="caution">
    <text evidence="5">The sequence shown here is derived from an EMBL/GenBank/DDBJ whole genome shotgun (WGS) entry which is preliminary data.</text>
</comment>
<feature type="compositionally biased region" description="Basic and acidic residues" evidence="4">
    <location>
        <begin position="27"/>
        <end position="37"/>
    </location>
</feature>
<dbReference type="GeneID" id="25282391"/>
<dbReference type="RefSeq" id="XP_013258487.1">
    <property type="nucleotide sequence ID" value="XM_013403033.1"/>
</dbReference>